<dbReference type="Gene3D" id="2.30.30.850">
    <property type="match status" value="1"/>
</dbReference>
<dbReference type="AlphaFoldDB" id="A0AAV7N517"/>
<gene>
    <name evidence="1" type="ORF">NDU88_007716</name>
</gene>
<dbReference type="Proteomes" id="UP001066276">
    <property type="component" value="Chromosome 9"/>
</dbReference>
<evidence type="ECO:0000313" key="2">
    <source>
        <dbReference type="Proteomes" id="UP001066276"/>
    </source>
</evidence>
<accession>A0AAV7N517</accession>
<keyword evidence="2" id="KW-1185">Reference proteome</keyword>
<dbReference type="EMBL" id="JANPWB010000013">
    <property type="protein sequence ID" value="KAJ1110364.1"/>
    <property type="molecule type" value="Genomic_DNA"/>
</dbReference>
<protein>
    <submittedName>
        <fullName evidence="1">Uncharacterized protein</fullName>
    </submittedName>
</protein>
<organism evidence="1 2">
    <name type="scientific">Pleurodeles waltl</name>
    <name type="common">Iberian ribbed newt</name>
    <dbReference type="NCBI Taxonomy" id="8319"/>
    <lineage>
        <taxon>Eukaryota</taxon>
        <taxon>Metazoa</taxon>
        <taxon>Chordata</taxon>
        <taxon>Craniata</taxon>
        <taxon>Vertebrata</taxon>
        <taxon>Euteleostomi</taxon>
        <taxon>Amphibia</taxon>
        <taxon>Batrachia</taxon>
        <taxon>Caudata</taxon>
        <taxon>Salamandroidea</taxon>
        <taxon>Salamandridae</taxon>
        <taxon>Pleurodelinae</taxon>
        <taxon>Pleurodeles</taxon>
    </lineage>
</organism>
<proteinExistence type="predicted"/>
<reference evidence="1" key="1">
    <citation type="journal article" date="2022" name="bioRxiv">
        <title>Sequencing and chromosome-scale assembly of the giantPleurodeles waltlgenome.</title>
        <authorList>
            <person name="Brown T."/>
            <person name="Elewa A."/>
            <person name="Iarovenko S."/>
            <person name="Subramanian E."/>
            <person name="Araus A.J."/>
            <person name="Petzold A."/>
            <person name="Susuki M."/>
            <person name="Suzuki K.-i.T."/>
            <person name="Hayashi T."/>
            <person name="Toyoda A."/>
            <person name="Oliveira C."/>
            <person name="Osipova E."/>
            <person name="Leigh N.D."/>
            <person name="Simon A."/>
            <person name="Yun M.H."/>
        </authorList>
    </citation>
    <scope>NUCLEOTIDE SEQUENCE</scope>
    <source>
        <strain evidence="1">20211129_DDA</strain>
        <tissue evidence="1">Liver</tissue>
    </source>
</reference>
<comment type="caution">
    <text evidence="1">The sequence shown here is derived from an EMBL/GenBank/DDBJ whole genome shotgun (WGS) entry which is preliminary data.</text>
</comment>
<sequence>MGLRAIPTNALVNLSDDMVLDYCKGRADVVHSVSHQVGTITASPQQEQCHDFSPGNWVLVKKHARKTCLERHWCGPHQVIRCEVWRSLKQDPHFPHSQGGVSPLCDSACPRRARNM</sequence>
<name>A0AAV7N517_PLEWA</name>
<evidence type="ECO:0000313" key="1">
    <source>
        <dbReference type="EMBL" id="KAJ1110364.1"/>
    </source>
</evidence>